<evidence type="ECO:0000313" key="3">
    <source>
        <dbReference type="Proteomes" id="UP001589703"/>
    </source>
</evidence>
<gene>
    <name evidence="2" type="ORF">ACFFRO_28745</name>
</gene>
<comment type="caution">
    <text evidence="2">The sequence shown here is derived from an EMBL/GenBank/DDBJ whole genome shotgun (WGS) entry which is preliminary data.</text>
</comment>
<feature type="region of interest" description="Disordered" evidence="1">
    <location>
        <begin position="20"/>
        <end position="47"/>
    </location>
</feature>
<evidence type="ECO:0000313" key="2">
    <source>
        <dbReference type="EMBL" id="MFB9739058.1"/>
    </source>
</evidence>
<keyword evidence="3" id="KW-1185">Reference proteome</keyword>
<reference evidence="2 3" key="1">
    <citation type="submission" date="2024-09" db="EMBL/GenBank/DDBJ databases">
        <authorList>
            <person name="Sun Q."/>
            <person name="Mori K."/>
        </authorList>
    </citation>
    <scope>NUCLEOTIDE SEQUENCE [LARGE SCALE GENOMIC DNA]</scope>
    <source>
        <strain evidence="2 3">JCM 10918</strain>
    </source>
</reference>
<organism evidence="2 3">
    <name type="scientific">Streptomyces thermocoprophilus</name>
    <dbReference type="NCBI Taxonomy" id="78356"/>
    <lineage>
        <taxon>Bacteria</taxon>
        <taxon>Bacillati</taxon>
        <taxon>Actinomycetota</taxon>
        <taxon>Actinomycetes</taxon>
        <taxon>Kitasatosporales</taxon>
        <taxon>Streptomycetaceae</taxon>
        <taxon>Streptomyces</taxon>
    </lineage>
</organism>
<dbReference type="EMBL" id="JBHMAR010000069">
    <property type="protein sequence ID" value="MFB9739058.1"/>
    <property type="molecule type" value="Genomic_DNA"/>
</dbReference>
<dbReference type="Proteomes" id="UP001589703">
    <property type="component" value="Unassembled WGS sequence"/>
</dbReference>
<evidence type="ECO:0000256" key="1">
    <source>
        <dbReference type="SAM" id="MobiDB-lite"/>
    </source>
</evidence>
<accession>A0ABV5VMK2</accession>
<name>A0ABV5VMK2_9ACTN</name>
<dbReference type="RefSeq" id="WP_385860203.1">
    <property type="nucleotide sequence ID" value="NZ_JBHMAR010000069.1"/>
</dbReference>
<sequence>MAWDEWELLKADALARRETGMRLNSVAPEGPASGAQDLKTDDQGSKAAAEALVDLHRQTGQVGAYAEESTGTAVREFSGWQTSDGLKDAHTEWALQVKNLQNLLDKDRSSLVKANKHFQYVDHEVRGNAAAVRITPKSDI</sequence>
<proteinExistence type="predicted"/>
<protein>
    <submittedName>
        <fullName evidence="2">Uncharacterized protein</fullName>
    </submittedName>
</protein>